<evidence type="ECO:0008006" key="4">
    <source>
        <dbReference type="Google" id="ProtNLM"/>
    </source>
</evidence>
<reference evidence="2 3" key="1">
    <citation type="submission" date="2016-03" db="EMBL/GenBank/DDBJ databases">
        <authorList>
            <person name="Ploux O."/>
        </authorList>
    </citation>
    <scope>NUCLEOTIDE SEQUENCE [LARGE SCALE GENOMIC DNA]</scope>
    <source>
        <strain evidence="2 3">UAMH 11012</strain>
    </source>
</reference>
<organism evidence="2 3">
    <name type="scientific">Phialocephala subalpina</name>
    <dbReference type="NCBI Taxonomy" id="576137"/>
    <lineage>
        <taxon>Eukaryota</taxon>
        <taxon>Fungi</taxon>
        <taxon>Dikarya</taxon>
        <taxon>Ascomycota</taxon>
        <taxon>Pezizomycotina</taxon>
        <taxon>Leotiomycetes</taxon>
        <taxon>Helotiales</taxon>
        <taxon>Mollisiaceae</taxon>
        <taxon>Phialocephala</taxon>
        <taxon>Phialocephala fortinii species complex</taxon>
    </lineage>
</organism>
<dbReference type="EMBL" id="FJOG01000010">
    <property type="protein sequence ID" value="CZR57822.1"/>
    <property type="molecule type" value="Genomic_DNA"/>
</dbReference>
<evidence type="ECO:0000313" key="2">
    <source>
        <dbReference type="EMBL" id="CZR57822.1"/>
    </source>
</evidence>
<feature type="region of interest" description="Disordered" evidence="1">
    <location>
        <begin position="764"/>
        <end position="793"/>
    </location>
</feature>
<protein>
    <recommendedName>
        <fullName evidence="4">Heterokaryon incompatibility domain-containing protein</fullName>
    </recommendedName>
</protein>
<dbReference type="PANTHER" id="PTHR39596:SF2">
    <property type="entry name" value="HET DOMAIN PROTEIN (AFU_ORTHOLOGUE AFUA_1G17550)-RELATED"/>
    <property type="match status" value="1"/>
</dbReference>
<feature type="compositionally biased region" description="Acidic residues" evidence="1">
    <location>
        <begin position="778"/>
        <end position="787"/>
    </location>
</feature>
<gene>
    <name evidence="2" type="ORF">PAC_07711</name>
</gene>
<dbReference type="PANTHER" id="PTHR39596">
    <property type="match status" value="1"/>
</dbReference>
<accession>A0A1L7WYI1</accession>
<dbReference type="OrthoDB" id="2426273at2759"/>
<keyword evidence="3" id="KW-1185">Reference proteome</keyword>
<proteinExistence type="predicted"/>
<evidence type="ECO:0000313" key="3">
    <source>
        <dbReference type="Proteomes" id="UP000184330"/>
    </source>
</evidence>
<feature type="region of interest" description="Disordered" evidence="1">
    <location>
        <begin position="810"/>
        <end position="832"/>
    </location>
</feature>
<dbReference type="STRING" id="576137.A0A1L7WYI1"/>
<sequence length="913" mass="103423">MDHLPLPRDPLLDPIEVPYRCTEEYDGGPMLSYPERHGWQVMYHPGGFSYLVDGEKPSNSQLEAFLQNWMYFGLLSEVLGRFSDFRSFIASNENGEKIVTTQHLHQCCKEWKAELEDSVKQAKPGQPKGWEHANKIVGHVWKVTLGSKGRLKNNEIDPRIWLSICVLAESIEQVIVDIVYDAETGTFEPVGHTWRSPGNPQFGEFILEEMKEKGWCPFDVSILNLTTKTGSLLYYLANLPPTRSHANHESCTADRCTAMTIDSSYRTSHAPTDCHCEEKFGDVEAVNSVLQGDEIPLIERATDAPNSSKSSPFRILEGSSESEFVAISHVWAEGLGNYYSNTLPSCSIKRISDLVDNAFAKDDKSIPFWLDTICVPVEPEEMRIRALNRLRKPYQDAKHVLVLDSYLYTLNMADLSPLEAWARVLICSWSRRLWTFQEGRLAKDLLYQFADRALRMEDLFIAIDEGAATRPLVDEIMTAYRGNNVIRNLGAILPDELREQFRREPTVRDMRESLKGRAVSVRSDEALCLFCNMGLDMSLVTDLPPEERMPKFWSEVKDIPVGLLFSTSESKLTQPGLRWAPTSFMGELDTAHWYLEQCLEPRIDAHSTPTGLHAQLPSVLFSPKLLNDDSSFDTLFTENWLDLQDSNGAWYFSELHLQSNGGAYWNQSRTQSPRKGAVLAMLLVKLVSEWDREETENEFDFRPGIQGVLGTLWNAGEESGVPRFEGVRHTLLHRYSDAFSRYLSQVAACVEVFVHLDLGMVNEDEEENKEGSHHAEENEGDEADEGDNSSNGLGEEANAIFALAEDKPIESPEVNGSSSSSPPLENAEADNKRETLDTFILTQARREACQAFAEIYVQRRPEAKEIALKVGHSMGRSEEESFDHFAKMARFQLQMRLRNRIMIGEQTQAFIID</sequence>
<dbReference type="AlphaFoldDB" id="A0A1L7WYI1"/>
<evidence type="ECO:0000256" key="1">
    <source>
        <dbReference type="SAM" id="MobiDB-lite"/>
    </source>
</evidence>
<dbReference type="Proteomes" id="UP000184330">
    <property type="component" value="Unassembled WGS sequence"/>
</dbReference>
<name>A0A1L7WYI1_9HELO</name>